<name>A0A4V5TNE9_9BACT</name>
<dbReference type="Pfam" id="PF02810">
    <property type="entry name" value="SEC-C"/>
    <property type="match status" value="1"/>
</dbReference>
<comment type="caution">
    <text evidence="2">The sequence shown here is derived from an EMBL/GenBank/DDBJ whole genome shotgun (WGS) entry which is preliminary data.</text>
</comment>
<dbReference type="Gene3D" id="3.10.450.50">
    <property type="match status" value="1"/>
</dbReference>
<dbReference type="EMBL" id="SZPX01000003">
    <property type="protein sequence ID" value="TKI69983.1"/>
    <property type="molecule type" value="Genomic_DNA"/>
</dbReference>
<dbReference type="OrthoDB" id="21421at2"/>
<gene>
    <name evidence="2" type="ORF">FCU45_05050</name>
</gene>
<evidence type="ECO:0000313" key="2">
    <source>
        <dbReference type="EMBL" id="TKI69983.1"/>
    </source>
</evidence>
<reference evidence="2 3" key="1">
    <citation type="submission" date="2019-04" db="EMBL/GenBank/DDBJ databases">
        <title>Sulfurimonas crateris sp. nov. a facultative anaerobic sulfur-oxidizing chemolithautotrophic bacterium isolated from a terrestrial mud vulcano.</title>
        <authorList>
            <person name="Ratnikova N.M."/>
            <person name="Slobodkin A.I."/>
            <person name="Merkel A.Y."/>
            <person name="Novikov A."/>
            <person name="Bonch-Osmolovskaya E.A."/>
            <person name="Slobodkina G.B."/>
        </authorList>
    </citation>
    <scope>NUCLEOTIDE SEQUENCE [LARGE SCALE GENOMIC DNA]</scope>
    <source>
        <strain evidence="2 3">SN118</strain>
    </source>
</reference>
<protein>
    <submittedName>
        <fullName evidence="2">YchJ family protein</fullName>
    </submittedName>
</protein>
<organism evidence="2 3">
    <name type="scientific">Sulfurimonas crateris</name>
    <dbReference type="NCBI Taxonomy" id="2574727"/>
    <lineage>
        <taxon>Bacteria</taxon>
        <taxon>Pseudomonadati</taxon>
        <taxon>Campylobacterota</taxon>
        <taxon>Epsilonproteobacteria</taxon>
        <taxon>Campylobacterales</taxon>
        <taxon>Sulfurimonadaceae</taxon>
        <taxon>Sulfurimonas</taxon>
    </lineage>
</organism>
<dbReference type="InterPro" id="IPR032710">
    <property type="entry name" value="NTF2-like_dom_sf"/>
</dbReference>
<dbReference type="AlphaFoldDB" id="A0A4V5TNE9"/>
<dbReference type="InterPro" id="IPR004027">
    <property type="entry name" value="SEC_C_motif"/>
</dbReference>
<evidence type="ECO:0000313" key="3">
    <source>
        <dbReference type="Proteomes" id="UP000309561"/>
    </source>
</evidence>
<feature type="domain" description="YchJ-like middle NTF2-like" evidence="1">
    <location>
        <begin position="27"/>
        <end position="119"/>
    </location>
</feature>
<dbReference type="Proteomes" id="UP000309561">
    <property type="component" value="Unassembled WGS sequence"/>
</dbReference>
<evidence type="ECO:0000259" key="1">
    <source>
        <dbReference type="Pfam" id="PF17775"/>
    </source>
</evidence>
<sequence length="150" mass="17546">MECYCGSKKEFNECCEPFLDGDSKPSTPEELMRSRYSAYVIGNVEYIINTAVEENRYPDDAVLIEEFSRTVSWLKLEVLQAKESMVEFKAYYRDNEGIKVQHERSIFVYEDGVWLYKDGKHFNSKIERNEPCPCGSGKKYKKCCETKQNN</sequence>
<dbReference type="PANTHER" id="PTHR33747:SF1">
    <property type="entry name" value="ADENYLATE CYCLASE-ASSOCIATED CAP C-TERMINAL DOMAIN-CONTAINING PROTEIN"/>
    <property type="match status" value="1"/>
</dbReference>
<proteinExistence type="predicted"/>
<dbReference type="SUPFAM" id="SSF103642">
    <property type="entry name" value="Sec-C motif"/>
    <property type="match status" value="1"/>
</dbReference>
<keyword evidence="3" id="KW-1185">Reference proteome</keyword>
<accession>A0A4V5TNE9</accession>
<dbReference type="SUPFAM" id="SSF54427">
    <property type="entry name" value="NTF2-like"/>
    <property type="match status" value="1"/>
</dbReference>
<dbReference type="NCBIfam" id="NF002486">
    <property type="entry name" value="PRK01752.1"/>
    <property type="match status" value="1"/>
</dbReference>
<dbReference type="PANTHER" id="PTHR33747">
    <property type="entry name" value="UPF0225 PROTEIN SCO1677"/>
    <property type="match status" value="1"/>
</dbReference>
<dbReference type="InterPro" id="IPR048469">
    <property type="entry name" value="YchJ-like_M"/>
</dbReference>
<dbReference type="RefSeq" id="WP_137012932.1">
    <property type="nucleotide sequence ID" value="NZ_SZPX01000003.1"/>
</dbReference>
<dbReference type="Pfam" id="PF17775">
    <property type="entry name" value="YchJ_M-like"/>
    <property type="match status" value="1"/>
</dbReference>